<proteinExistence type="predicted"/>
<gene>
    <name evidence="5" type="ORF">CCAM_LOCUS39417</name>
</gene>
<organism evidence="5 6">
    <name type="scientific">Cuscuta campestris</name>
    <dbReference type="NCBI Taxonomy" id="132261"/>
    <lineage>
        <taxon>Eukaryota</taxon>
        <taxon>Viridiplantae</taxon>
        <taxon>Streptophyta</taxon>
        <taxon>Embryophyta</taxon>
        <taxon>Tracheophyta</taxon>
        <taxon>Spermatophyta</taxon>
        <taxon>Magnoliopsida</taxon>
        <taxon>eudicotyledons</taxon>
        <taxon>Gunneridae</taxon>
        <taxon>Pentapetalae</taxon>
        <taxon>asterids</taxon>
        <taxon>lamiids</taxon>
        <taxon>Solanales</taxon>
        <taxon>Convolvulaceae</taxon>
        <taxon>Cuscuteae</taxon>
        <taxon>Cuscuta</taxon>
        <taxon>Cuscuta subgen. Grammica</taxon>
        <taxon>Cuscuta sect. Cleistogrammica</taxon>
    </lineage>
</organism>
<dbReference type="PANTHER" id="PTHR12830">
    <property type="entry name" value="ANAPHASE-PROMOTING COMPLEX SUBUNIT 5"/>
    <property type="match status" value="1"/>
</dbReference>
<protein>
    <submittedName>
        <fullName evidence="5">Uncharacterized protein</fullName>
    </submittedName>
</protein>
<accession>A0A484N8E8</accession>
<keyword evidence="6" id="KW-1185">Reference proteome</keyword>
<dbReference type="CDD" id="cd16270">
    <property type="entry name" value="Apc5_N"/>
    <property type="match status" value="1"/>
</dbReference>
<dbReference type="GO" id="GO:0070979">
    <property type="term" value="P:protein K11-linked ubiquitination"/>
    <property type="evidence" value="ECO:0007669"/>
    <property type="project" value="TreeGrafter"/>
</dbReference>
<dbReference type="Proteomes" id="UP000595140">
    <property type="component" value="Unassembled WGS sequence"/>
</dbReference>
<evidence type="ECO:0000256" key="4">
    <source>
        <dbReference type="ARBA" id="ARBA00023306"/>
    </source>
</evidence>
<dbReference type="PANTHER" id="PTHR12830:SF9">
    <property type="entry name" value="ANAPHASE-PROMOTING COMPLEX SUBUNIT 5"/>
    <property type="match status" value="1"/>
</dbReference>
<dbReference type="EMBL" id="OOIL02006555">
    <property type="protein sequence ID" value="VFQ97641.1"/>
    <property type="molecule type" value="Genomic_DNA"/>
</dbReference>
<keyword evidence="4" id="KW-0131">Cell cycle</keyword>
<evidence type="ECO:0000256" key="2">
    <source>
        <dbReference type="ARBA" id="ARBA00022776"/>
    </source>
</evidence>
<sequence>MAGIVKPPGAFTVTPHKVSVCILVSFYAPPEQDTIPFPFTSVSQHNGLALYLIALIKSCEDIFEPKLDELIEQLTEISGTLHEWLSENLKQRLSSIDSPDDLFNFFNELQDMLGGSDSTEIDDDQISLDPSSNIGMFVRRCLLAFNNLSFEAVCHLVSKIKMYVKESLSTSPPYDFLNFDDTDCSPEEQMAYEKMELESIDIVYENVNEKIEVERVVNELVPFHNHAPKLIVGLVEGTTQFELHLVWHLHLLVCTIAS</sequence>
<keyword evidence="2" id="KW-0498">Mitosis</keyword>
<name>A0A484N8E8_9ASTE</name>
<dbReference type="GO" id="GO:0031145">
    <property type="term" value="P:anaphase-promoting complex-dependent catabolic process"/>
    <property type="evidence" value="ECO:0007669"/>
    <property type="project" value="TreeGrafter"/>
</dbReference>
<evidence type="ECO:0000256" key="1">
    <source>
        <dbReference type="ARBA" id="ARBA00022618"/>
    </source>
</evidence>
<evidence type="ECO:0000313" key="5">
    <source>
        <dbReference type="EMBL" id="VFQ97641.1"/>
    </source>
</evidence>
<dbReference type="AlphaFoldDB" id="A0A484N8E8"/>
<keyword evidence="1" id="KW-0132">Cell division</keyword>
<keyword evidence="3" id="KW-0833">Ubl conjugation pathway</keyword>
<dbReference type="GO" id="GO:0045842">
    <property type="term" value="P:positive regulation of mitotic metaphase/anaphase transition"/>
    <property type="evidence" value="ECO:0007669"/>
    <property type="project" value="TreeGrafter"/>
</dbReference>
<evidence type="ECO:0000256" key="3">
    <source>
        <dbReference type="ARBA" id="ARBA00022786"/>
    </source>
</evidence>
<reference evidence="5 6" key="1">
    <citation type="submission" date="2018-04" db="EMBL/GenBank/DDBJ databases">
        <authorList>
            <person name="Vogel A."/>
        </authorList>
    </citation>
    <scope>NUCLEOTIDE SEQUENCE [LARGE SCALE GENOMIC DNA]</scope>
</reference>
<dbReference type="InterPro" id="IPR037679">
    <property type="entry name" value="Apc5"/>
</dbReference>
<dbReference type="GO" id="GO:0005680">
    <property type="term" value="C:anaphase-promoting complex"/>
    <property type="evidence" value="ECO:0007669"/>
    <property type="project" value="InterPro"/>
</dbReference>
<evidence type="ECO:0000313" key="6">
    <source>
        <dbReference type="Proteomes" id="UP000595140"/>
    </source>
</evidence>
<dbReference type="OrthoDB" id="2504561at2759"/>
<dbReference type="GO" id="GO:0051301">
    <property type="term" value="P:cell division"/>
    <property type="evidence" value="ECO:0007669"/>
    <property type="project" value="UniProtKB-KW"/>
</dbReference>